<keyword evidence="3" id="KW-1185">Reference proteome</keyword>
<keyword evidence="1" id="KW-0812">Transmembrane</keyword>
<evidence type="ECO:0000256" key="1">
    <source>
        <dbReference type="SAM" id="Phobius"/>
    </source>
</evidence>
<proteinExistence type="predicted"/>
<feature type="transmembrane region" description="Helical" evidence="1">
    <location>
        <begin position="12"/>
        <end position="31"/>
    </location>
</feature>
<keyword evidence="1" id="KW-0472">Membrane</keyword>
<sequence>LRGSEMVERCPSVVLRGAITFALVIAIYVHARVHVATGGNSWRSFISQTPITPAWWSDAFLQIVAFTLQLASIVYTWLPMGYSIDQKKTVLVETVGFPWIAQWAAVIATDIVHLALGSSPQILMATSLAGSLAGFLALYGCLRRLHPLMIRVAKAEKALRSTQDVALLRTGTRWATAYVLFRLPTSISAGLAAARVTSDLAAVAMSALGASFDTAVNPSLGLLLATMVLAVAMINHLDDVGFGATVLAWLLGLIAASHTLLIVKGFCIALALALAMRAAFKYVPDDEDVTTAEAYLQIQKAGKRL</sequence>
<dbReference type="EMBL" id="BSDZ01000004">
    <property type="protein sequence ID" value="GLI59388.1"/>
    <property type="molecule type" value="Genomic_DNA"/>
</dbReference>
<name>A0ABQ5RPA7_9CHLO</name>
<comment type="caution">
    <text evidence="2">The sequence shown here is derived from an EMBL/GenBank/DDBJ whole genome shotgun (WGS) entry which is preliminary data.</text>
</comment>
<evidence type="ECO:0000313" key="2">
    <source>
        <dbReference type="EMBL" id="GLI59388.1"/>
    </source>
</evidence>
<evidence type="ECO:0000313" key="3">
    <source>
        <dbReference type="Proteomes" id="UP001165090"/>
    </source>
</evidence>
<gene>
    <name evidence="2" type="ORF">VaNZ11_001254</name>
</gene>
<feature type="transmembrane region" description="Helical" evidence="1">
    <location>
        <begin position="246"/>
        <end position="274"/>
    </location>
</feature>
<feature type="transmembrane region" description="Helical" evidence="1">
    <location>
        <begin position="122"/>
        <end position="142"/>
    </location>
</feature>
<accession>A0ABQ5RPA7</accession>
<organism evidence="2 3">
    <name type="scientific">Volvox africanus</name>
    <dbReference type="NCBI Taxonomy" id="51714"/>
    <lineage>
        <taxon>Eukaryota</taxon>
        <taxon>Viridiplantae</taxon>
        <taxon>Chlorophyta</taxon>
        <taxon>core chlorophytes</taxon>
        <taxon>Chlorophyceae</taxon>
        <taxon>CS clade</taxon>
        <taxon>Chlamydomonadales</taxon>
        <taxon>Volvocaceae</taxon>
        <taxon>Volvox</taxon>
    </lineage>
</organism>
<feature type="transmembrane region" description="Helical" evidence="1">
    <location>
        <begin position="215"/>
        <end position="234"/>
    </location>
</feature>
<feature type="transmembrane region" description="Helical" evidence="1">
    <location>
        <begin position="59"/>
        <end position="78"/>
    </location>
</feature>
<feature type="transmembrane region" description="Helical" evidence="1">
    <location>
        <begin position="90"/>
        <end position="116"/>
    </location>
</feature>
<feature type="non-terminal residue" evidence="2">
    <location>
        <position position="1"/>
    </location>
</feature>
<keyword evidence="1" id="KW-1133">Transmembrane helix</keyword>
<protein>
    <submittedName>
        <fullName evidence="2">Uncharacterized protein</fullName>
    </submittedName>
</protein>
<dbReference type="Proteomes" id="UP001165090">
    <property type="component" value="Unassembled WGS sequence"/>
</dbReference>
<reference evidence="2 3" key="1">
    <citation type="journal article" date="2023" name="IScience">
        <title>Expanded male sex-determining region conserved during the evolution of homothallism in the green alga Volvox.</title>
        <authorList>
            <person name="Yamamoto K."/>
            <person name="Matsuzaki R."/>
            <person name="Mahakham W."/>
            <person name="Heman W."/>
            <person name="Sekimoto H."/>
            <person name="Kawachi M."/>
            <person name="Minakuchi Y."/>
            <person name="Toyoda A."/>
            <person name="Nozaki H."/>
        </authorList>
    </citation>
    <scope>NUCLEOTIDE SEQUENCE [LARGE SCALE GENOMIC DNA]</scope>
    <source>
        <strain evidence="2 3">NIES-4468</strain>
    </source>
</reference>